<dbReference type="GO" id="GO:0098542">
    <property type="term" value="P:defense response to other organism"/>
    <property type="evidence" value="ECO:0007669"/>
    <property type="project" value="TreeGrafter"/>
</dbReference>
<dbReference type="FunFam" id="1.10.10.10:FF:000322">
    <property type="entry name" value="Probable disease resistance protein At1g63360"/>
    <property type="match status" value="1"/>
</dbReference>
<dbReference type="Gene3D" id="3.40.50.300">
    <property type="entry name" value="P-loop containing nucleotide triphosphate hydrolases"/>
    <property type="match status" value="1"/>
</dbReference>
<dbReference type="Pfam" id="PF00931">
    <property type="entry name" value="NB-ARC"/>
    <property type="match status" value="1"/>
</dbReference>
<evidence type="ECO:0000256" key="4">
    <source>
        <dbReference type="ARBA" id="ARBA00022741"/>
    </source>
</evidence>
<dbReference type="Gene3D" id="1.10.8.430">
    <property type="entry name" value="Helical domain of apoptotic protease-activating factors"/>
    <property type="match status" value="1"/>
</dbReference>
<evidence type="ECO:0000256" key="6">
    <source>
        <dbReference type="ARBA" id="ARBA00022840"/>
    </source>
</evidence>
<proteinExistence type="inferred from homology"/>
<feature type="domain" description="NB-ARC" evidence="7">
    <location>
        <begin position="81"/>
        <end position="238"/>
    </location>
</feature>
<organism evidence="9">
    <name type="scientific">Salvia splendens</name>
    <name type="common">Scarlet sage</name>
    <dbReference type="NCBI Taxonomy" id="180675"/>
    <lineage>
        <taxon>Eukaryota</taxon>
        <taxon>Viridiplantae</taxon>
        <taxon>Streptophyta</taxon>
        <taxon>Embryophyta</taxon>
        <taxon>Tracheophyta</taxon>
        <taxon>Spermatophyta</taxon>
        <taxon>Magnoliopsida</taxon>
        <taxon>eudicotyledons</taxon>
        <taxon>Gunneridae</taxon>
        <taxon>Pentapetalae</taxon>
        <taxon>asterids</taxon>
        <taxon>lamiids</taxon>
        <taxon>Lamiales</taxon>
        <taxon>Lamiaceae</taxon>
        <taxon>Nepetoideae</taxon>
        <taxon>Mentheae</taxon>
        <taxon>Salviinae</taxon>
        <taxon>Salvia</taxon>
        <taxon>Salvia subgen. Calosphace</taxon>
        <taxon>core Calosphace</taxon>
    </lineage>
</organism>
<keyword evidence="5" id="KW-0611">Plant defense</keyword>
<evidence type="ECO:0000313" key="9">
    <source>
        <dbReference type="EMBL" id="KAG6384762.1"/>
    </source>
</evidence>
<keyword evidence="3" id="KW-0677">Repeat</keyword>
<evidence type="ECO:0000313" key="10">
    <source>
        <dbReference type="Proteomes" id="UP000298416"/>
    </source>
</evidence>
<comment type="similarity">
    <text evidence="1">Belongs to the disease resistance NB-LRR family.</text>
</comment>
<dbReference type="Pfam" id="PF23559">
    <property type="entry name" value="WHD_DRP"/>
    <property type="match status" value="1"/>
</dbReference>
<evidence type="ECO:0000259" key="8">
    <source>
        <dbReference type="Pfam" id="PF23559"/>
    </source>
</evidence>
<dbReference type="Gene3D" id="1.10.10.10">
    <property type="entry name" value="Winged helix-like DNA-binding domain superfamily/Winged helix DNA-binding domain"/>
    <property type="match status" value="1"/>
</dbReference>
<dbReference type="PRINTS" id="PR00364">
    <property type="entry name" value="DISEASERSIST"/>
</dbReference>
<dbReference type="GO" id="GO:0043531">
    <property type="term" value="F:ADP binding"/>
    <property type="evidence" value="ECO:0007669"/>
    <property type="project" value="InterPro"/>
</dbReference>
<dbReference type="GO" id="GO:0005524">
    <property type="term" value="F:ATP binding"/>
    <property type="evidence" value="ECO:0007669"/>
    <property type="project" value="UniProtKB-KW"/>
</dbReference>
<dbReference type="FunFam" id="3.40.50.300:FF:001091">
    <property type="entry name" value="Probable disease resistance protein At1g61300"/>
    <property type="match status" value="1"/>
</dbReference>
<keyword evidence="6" id="KW-0067">ATP-binding</keyword>
<keyword evidence="2" id="KW-0433">Leucine-rich repeat</keyword>
<evidence type="ECO:0000256" key="2">
    <source>
        <dbReference type="ARBA" id="ARBA00022614"/>
    </source>
</evidence>
<evidence type="ECO:0008006" key="11">
    <source>
        <dbReference type="Google" id="ProtNLM"/>
    </source>
</evidence>
<keyword evidence="4" id="KW-0547">Nucleotide-binding</keyword>
<dbReference type="EMBL" id="PNBA02000022">
    <property type="protein sequence ID" value="KAG6384762.1"/>
    <property type="molecule type" value="Genomic_DNA"/>
</dbReference>
<dbReference type="AlphaFoldDB" id="A0A8X8YXG2"/>
<dbReference type="SUPFAM" id="SSF52540">
    <property type="entry name" value="P-loop containing nucleoside triphosphate hydrolases"/>
    <property type="match status" value="1"/>
</dbReference>
<gene>
    <name evidence="9" type="ORF">SASPL_153580</name>
</gene>
<dbReference type="PANTHER" id="PTHR23155:SF1193">
    <property type="entry name" value="DISEASE RESISTANCE PROTEIN RPP13-RELATED"/>
    <property type="match status" value="1"/>
</dbReference>
<evidence type="ECO:0000256" key="5">
    <source>
        <dbReference type="ARBA" id="ARBA00022821"/>
    </source>
</evidence>
<protein>
    <recommendedName>
        <fullName evidence="11">Disease resistance protein RPM1</fullName>
    </recommendedName>
</protein>
<dbReference type="InterPro" id="IPR027417">
    <property type="entry name" value="P-loop_NTPase"/>
</dbReference>
<dbReference type="InterPro" id="IPR002182">
    <property type="entry name" value="NB-ARC"/>
</dbReference>
<dbReference type="GO" id="GO:0051607">
    <property type="term" value="P:defense response to virus"/>
    <property type="evidence" value="ECO:0007669"/>
    <property type="project" value="UniProtKB-ARBA"/>
</dbReference>
<keyword evidence="10" id="KW-1185">Reference proteome</keyword>
<accession>A0A8X8YXG2</accession>
<reference evidence="9" key="1">
    <citation type="submission" date="2018-01" db="EMBL/GenBank/DDBJ databases">
        <authorList>
            <person name="Mao J.F."/>
        </authorList>
    </citation>
    <scope>NUCLEOTIDE SEQUENCE</scope>
    <source>
        <strain evidence="9">Huo1</strain>
        <tissue evidence="9">Leaf</tissue>
    </source>
</reference>
<dbReference type="InterPro" id="IPR058922">
    <property type="entry name" value="WHD_DRP"/>
</dbReference>
<dbReference type="InterPro" id="IPR044974">
    <property type="entry name" value="Disease_R_plants"/>
</dbReference>
<dbReference type="Proteomes" id="UP000298416">
    <property type="component" value="Unassembled WGS sequence"/>
</dbReference>
<evidence type="ECO:0000259" key="7">
    <source>
        <dbReference type="Pfam" id="PF00931"/>
    </source>
</evidence>
<dbReference type="InterPro" id="IPR036388">
    <property type="entry name" value="WH-like_DNA-bd_sf"/>
</dbReference>
<dbReference type="InterPro" id="IPR042197">
    <property type="entry name" value="Apaf_helical"/>
</dbReference>
<name>A0A8X8YXG2_SALSN</name>
<dbReference type="PANTHER" id="PTHR23155">
    <property type="entry name" value="DISEASE RESISTANCE PROTEIN RP"/>
    <property type="match status" value="1"/>
</dbReference>
<feature type="domain" description="Disease resistance protein winged helix" evidence="8">
    <location>
        <begin position="327"/>
        <end position="393"/>
    </location>
</feature>
<sequence length="575" mass="64929">MPNKPEGFRELERRIRDVVYEAEDTIGLLHNPSCICTSQATLTPKCQATAMADIPQSHSATKPKIFSEENLLGFQDHGSIIVGYLREPKEELDVISTIGMPGLGKTTLARKIFKSDFVKHEFPNRIWVNVSQKPNIRNVLLNILKEFTSDDVSGLSDPTLMETVEYYLKERKFFLVLDDVWTTDAWNDIRNVLPESNNMSNVLITSCEKSVGEKATRSYELPLLTGPQSWELLQYHVFGELGKSHRDLKAVGECIARNCHGFPLSVMLIGGILAGQDDENISAIKEEWLKVSKFLKNDKKKQVSDIVELSYNKLPDELKDCLLYFAVFPEDYEISVWKLIRLWIAEGLIQGKNPEETVEEYVKDLISRNLVMIVKRTSKGEVKTCRVHDAVHAFCGLKVLQEQQRFFLEMKCVNGDLVPPLSEIGKPRRLCIHSDLEICSELWNLSSSDRPSPALVVYTKNKSLPMKANIWKMVQLRHLKTNAVITEIAEGDGGGFHSLHFLLIEDTKLFNLEMIVFLNLGLLCLESARNLKEIPDGVVGSLEKLNIEHLSASGVETAKKIDEMKNANQPCSSSP</sequence>
<evidence type="ECO:0000256" key="1">
    <source>
        <dbReference type="ARBA" id="ARBA00008894"/>
    </source>
</evidence>
<comment type="caution">
    <text evidence="9">The sequence shown here is derived from an EMBL/GenBank/DDBJ whole genome shotgun (WGS) entry which is preliminary data.</text>
</comment>
<reference evidence="9" key="2">
    <citation type="submission" date="2020-08" db="EMBL/GenBank/DDBJ databases">
        <title>Plant Genome Project.</title>
        <authorList>
            <person name="Zhang R.-G."/>
        </authorList>
    </citation>
    <scope>NUCLEOTIDE SEQUENCE</scope>
    <source>
        <strain evidence="9">Huo1</strain>
        <tissue evidence="9">Leaf</tissue>
    </source>
</reference>
<evidence type="ECO:0000256" key="3">
    <source>
        <dbReference type="ARBA" id="ARBA00022737"/>
    </source>
</evidence>